<keyword evidence="6" id="KW-0238">DNA-binding</keyword>
<dbReference type="InterPro" id="IPR004333">
    <property type="entry name" value="SBP_dom"/>
</dbReference>
<dbReference type="InterPro" id="IPR044817">
    <property type="entry name" value="SBP-like"/>
</dbReference>
<evidence type="ECO:0000256" key="4">
    <source>
        <dbReference type="ARBA" id="ARBA00022833"/>
    </source>
</evidence>
<keyword evidence="8" id="KW-0539">Nucleus</keyword>
<dbReference type="GO" id="GO:0003677">
    <property type="term" value="F:DNA binding"/>
    <property type="evidence" value="ECO:0007669"/>
    <property type="project" value="UniProtKB-KW"/>
</dbReference>
<evidence type="ECO:0000256" key="10">
    <source>
        <dbReference type="SAM" id="MobiDB-lite"/>
    </source>
</evidence>
<dbReference type="GO" id="GO:0005634">
    <property type="term" value="C:nucleus"/>
    <property type="evidence" value="ECO:0007669"/>
    <property type="project" value="UniProtKB-SubCell"/>
</dbReference>
<feature type="region of interest" description="Disordered" evidence="10">
    <location>
        <begin position="399"/>
        <end position="419"/>
    </location>
</feature>
<keyword evidence="2" id="KW-0479">Metal-binding</keyword>
<evidence type="ECO:0000256" key="1">
    <source>
        <dbReference type="ARBA" id="ARBA00004123"/>
    </source>
</evidence>
<feature type="region of interest" description="Disordered" evidence="10">
    <location>
        <begin position="69"/>
        <end position="93"/>
    </location>
</feature>
<evidence type="ECO:0000313" key="12">
    <source>
        <dbReference type="EMBL" id="QIL87236.1"/>
    </source>
</evidence>
<dbReference type="SUPFAM" id="SSF103612">
    <property type="entry name" value="SBT domain"/>
    <property type="match status" value="1"/>
</dbReference>
<comment type="subcellular location">
    <subcellularLocation>
        <location evidence="1">Nucleus</location>
    </subcellularLocation>
</comment>
<evidence type="ECO:0000256" key="5">
    <source>
        <dbReference type="ARBA" id="ARBA00023015"/>
    </source>
</evidence>
<dbReference type="PANTHER" id="PTHR31251:SF208">
    <property type="entry name" value="SQUAMOSA PROMOTER-BINDING-LIKE PROTEIN 18"/>
    <property type="match status" value="1"/>
</dbReference>
<protein>
    <submittedName>
        <fullName evidence="12">SPL11</fullName>
    </submittedName>
</protein>
<feature type="compositionally biased region" description="Low complexity" evidence="10">
    <location>
        <begin position="77"/>
        <end position="88"/>
    </location>
</feature>
<evidence type="ECO:0000256" key="2">
    <source>
        <dbReference type="ARBA" id="ARBA00022723"/>
    </source>
</evidence>
<organism evidence="12">
    <name type="scientific">Rubus occidentalis</name>
    <name type="common">Black raspberry</name>
    <dbReference type="NCBI Taxonomy" id="75079"/>
    <lineage>
        <taxon>Eukaryota</taxon>
        <taxon>Viridiplantae</taxon>
        <taxon>Streptophyta</taxon>
        <taxon>Embryophyta</taxon>
        <taxon>Tracheophyta</taxon>
        <taxon>Spermatophyta</taxon>
        <taxon>Magnoliopsida</taxon>
        <taxon>eudicotyledons</taxon>
        <taxon>Gunneridae</taxon>
        <taxon>Pentapetalae</taxon>
        <taxon>rosids</taxon>
        <taxon>fabids</taxon>
        <taxon>Rosales</taxon>
        <taxon>Rosaceae</taxon>
        <taxon>Rosoideae</taxon>
        <taxon>Rosoideae incertae sedis</taxon>
        <taxon>Rubus</taxon>
    </lineage>
</organism>
<evidence type="ECO:0000256" key="3">
    <source>
        <dbReference type="ARBA" id="ARBA00022771"/>
    </source>
</evidence>
<dbReference type="AlphaFoldDB" id="A0A6G8D9C8"/>
<dbReference type="EMBL" id="MN245049">
    <property type="protein sequence ID" value="QIL87236.1"/>
    <property type="molecule type" value="mRNA"/>
</dbReference>
<keyword evidence="5" id="KW-0805">Transcription regulation</keyword>
<keyword evidence="3 9" id="KW-0863">Zinc-finger</keyword>
<evidence type="ECO:0000259" key="11">
    <source>
        <dbReference type="PROSITE" id="PS51141"/>
    </source>
</evidence>
<evidence type="ECO:0000256" key="6">
    <source>
        <dbReference type="ARBA" id="ARBA00023125"/>
    </source>
</evidence>
<dbReference type="Pfam" id="PF03110">
    <property type="entry name" value="SBP"/>
    <property type="match status" value="1"/>
</dbReference>
<dbReference type="InterPro" id="IPR036893">
    <property type="entry name" value="SBP_sf"/>
</dbReference>
<proteinExistence type="evidence at transcript level"/>
<accession>A0A6G8D9C8</accession>
<keyword evidence="4" id="KW-0862">Zinc</keyword>
<sequence length="419" mass="46085">MDWNLKAPPSWDLSELEQEPFSNLDTVAGSIGFGDHHHQQQQHRAIKGDFSVDLKLGQLGDSGTSELVDMLKEHGGPKPTSSSPSGASKRSRAAYNGSQTVSCLVDGCKSDLSTCRDYHRRHKVCEDHSKTPMVTINGQKQRFCQQCSRFHSLGEFDEGKRSCRKRLDGHNRRRRKPQPEPMSRSGSFLSNYQGAQLLPFSSSLVYPSTTVVNPTWAGVVKAESDPGLHNQHLQHQSMFLGSPTSSSYNKGSGNKQQFTLFQSSCSNQTSSHPASVCQPLLNTISMSETASASSAKSKTFCDRLTPIRIHPDSDCALSLLSSPQTQQQTSELGLRHMGQHPPNSISLMHHHHHRHRIGLHGNNNSNSIEPMDSVLVSHGSSDHANNVHQSPGMFHMAGADGSTQGNHHHGPQTSTFHWE</sequence>
<keyword evidence="7" id="KW-0804">Transcription</keyword>
<feature type="compositionally biased region" description="Polar residues" evidence="10">
    <location>
        <begin position="401"/>
        <end position="419"/>
    </location>
</feature>
<evidence type="ECO:0000256" key="8">
    <source>
        <dbReference type="ARBA" id="ARBA00023242"/>
    </source>
</evidence>
<dbReference type="GO" id="GO:0008270">
    <property type="term" value="F:zinc ion binding"/>
    <property type="evidence" value="ECO:0007669"/>
    <property type="project" value="UniProtKB-KW"/>
</dbReference>
<dbReference type="Gene3D" id="4.10.1100.10">
    <property type="entry name" value="Transcription factor, SBP-box domain"/>
    <property type="match status" value="1"/>
</dbReference>
<evidence type="ECO:0000256" key="9">
    <source>
        <dbReference type="PROSITE-ProRule" id="PRU00470"/>
    </source>
</evidence>
<name>A0A6G8D9C8_RUBOC</name>
<dbReference type="PANTHER" id="PTHR31251">
    <property type="entry name" value="SQUAMOSA PROMOTER-BINDING-LIKE PROTEIN 4"/>
    <property type="match status" value="1"/>
</dbReference>
<dbReference type="PROSITE" id="PS51141">
    <property type="entry name" value="ZF_SBP"/>
    <property type="match status" value="1"/>
</dbReference>
<dbReference type="FunFam" id="4.10.1100.10:FF:000001">
    <property type="entry name" value="Squamosa promoter-binding-like protein 14"/>
    <property type="match status" value="1"/>
</dbReference>
<feature type="domain" description="SBP-type" evidence="11">
    <location>
        <begin position="100"/>
        <end position="177"/>
    </location>
</feature>
<evidence type="ECO:0000256" key="7">
    <source>
        <dbReference type="ARBA" id="ARBA00023163"/>
    </source>
</evidence>
<feature type="region of interest" description="Disordered" evidence="10">
    <location>
        <begin position="164"/>
        <end position="188"/>
    </location>
</feature>
<reference evidence="12" key="1">
    <citation type="submission" date="2019-07" db="EMBL/GenBank/DDBJ databases">
        <title>Identification of SPL gene family in Rubus occidentalis.</title>
        <authorList>
            <person name="Li H."/>
        </authorList>
    </citation>
    <scope>NUCLEOTIDE SEQUENCE</scope>
</reference>